<evidence type="ECO:0000313" key="2">
    <source>
        <dbReference type="EMBL" id="CAH2047462.1"/>
    </source>
</evidence>
<dbReference type="Proteomes" id="UP000837857">
    <property type="component" value="Chromosome 17"/>
</dbReference>
<keyword evidence="1" id="KW-0175">Coiled coil</keyword>
<evidence type="ECO:0000256" key="1">
    <source>
        <dbReference type="SAM" id="Coils"/>
    </source>
</evidence>
<dbReference type="EMBL" id="OW152829">
    <property type="protein sequence ID" value="CAH2047462.1"/>
    <property type="molecule type" value="Genomic_DNA"/>
</dbReference>
<feature type="coiled-coil region" evidence="1">
    <location>
        <begin position="34"/>
        <end position="61"/>
    </location>
</feature>
<organism evidence="2 3">
    <name type="scientific">Iphiclides podalirius</name>
    <name type="common">scarce swallowtail</name>
    <dbReference type="NCBI Taxonomy" id="110791"/>
    <lineage>
        <taxon>Eukaryota</taxon>
        <taxon>Metazoa</taxon>
        <taxon>Ecdysozoa</taxon>
        <taxon>Arthropoda</taxon>
        <taxon>Hexapoda</taxon>
        <taxon>Insecta</taxon>
        <taxon>Pterygota</taxon>
        <taxon>Neoptera</taxon>
        <taxon>Endopterygota</taxon>
        <taxon>Lepidoptera</taxon>
        <taxon>Glossata</taxon>
        <taxon>Ditrysia</taxon>
        <taxon>Papilionoidea</taxon>
        <taxon>Papilionidae</taxon>
        <taxon>Papilioninae</taxon>
        <taxon>Iphiclides</taxon>
    </lineage>
</organism>
<name>A0ABN8I2S2_9NEOP</name>
<feature type="non-terminal residue" evidence="2">
    <location>
        <position position="1"/>
    </location>
</feature>
<gene>
    <name evidence="2" type="ORF">IPOD504_LOCUS5789</name>
</gene>
<accession>A0ABN8I2S2</accession>
<proteinExistence type="predicted"/>
<sequence>MSINAAVAQAAECARAAELRAQCAKHAALEQAARRDARAQCHKLLEEIKSKERVIVQLRREAARSAASQNDQVRALD</sequence>
<reference evidence="2" key="1">
    <citation type="submission" date="2022-03" db="EMBL/GenBank/DDBJ databases">
        <authorList>
            <person name="Martin H S."/>
        </authorList>
    </citation>
    <scope>NUCLEOTIDE SEQUENCE</scope>
</reference>
<keyword evidence="3" id="KW-1185">Reference proteome</keyword>
<protein>
    <submittedName>
        <fullName evidence="2">Uncharacterized protein</fullName>
    </submittedName>
</protein>
<evidence type="ECO:0000313" key="3">
    <source>
        <dbReference type="Proteomes" id="UP000837857"/>
    </source>
</evidence>